<evidence type="ECO:0000313" key="2">
    <source>
        <dbReference type="Proteomes" id="UP000001660"/>
    </source>
</evidence>
<sequence length="44" mass="4879">MRLVPLRSVAYRAAVLSQCEREMQKVFERTAAGLLDIIGQDGVS</sequence>
<reference evidence="1 2" key="1">
    <citation type="journal article" date="2010" name="Proc. Natl. Acad. Sci. U.S.A.">
        <title>A Nitrospira metagenome illuminates the physiology and evolution of globally important nitrite-oxidizing bacteria.</title>
        <authorList>
            <person name="Lucker S."/>
            <person name="Wagner M."/>
            <person name="Maixner F."/>
            <person name="Pelletier E."/>
            <person name="Koch H."/>
            <person name="Vacherie B."/>
            <person name="Rattei T."/>
            <person name="Sinninghe Damste J."/>
            <person name="Spieck E."/>
            <person name="Le Paslier D."/>
            <person name="Daims H."/>
        </authorList>
    </citation>
    <scope>NUCLEOTIDE SEQUENCE [LARGE SCALE GENOMIC DNA]</scope>
</reference>
<evidence type="ECO:0000313" key="1">
    <source>
        <dbReference type="EMBL" id="CBK43875.1"/>
    </source>
</evidence>
<protein>
    <submittedName>
        <fullName evidence="1">Uncharacterized protein</fullName>
    </submittedName>
</protein>
<dbReference type="AlphaFoldDB" id="D8P8P3"/>
<name>D8P8P3_9BACT</name>
<organism evidence="1 2">
    <name type="scientific">Nitrospira defluvii</name>
    <dbReference type="NCBI Taxonomy" id="330214"/>
    <lineage>
        <taxon>Bacteria</taxon>
        <taxon>Pseudomonadati</taxon>
        <taxon>Nitrospirota</taxon>
        <taxon>Nitrospiria</taxon>
        <taxon>Nitrospirales</taxon>
        <taxon>Nitrospiraceae</taxon>
        <taxon>Nitrospira</taxon>
    </lineage>
</organism>
<accession>D8P8P3</accession>
<dbReference type="Proteomes" id="UP000001660">
    <property type="component" value="Chromosome"/>
</dbReference>
<dbReference type="KEGG" id="nde:NIDE4209"/>
<keyword evidence="2" id="KW-1185">Reference proteome</keyword>
<proteinExistence type="predicted"/>
<dbReference type="HOGENOM" id="CLU_3213868_0_0_0"/>
<dbReference type="EMBL" id="FP929003">
    <property type="protein sequence ID" value="CBK43875.1"/>
    <property type="molecule type" value="Genomic_DNA"/>
</dbReference>
<gene>
    <name evidence="1" type="ORF">NIDE4209</name>
</gene>
<dbReference type="STRING" id="330214.NIDE4209"/>